<evidence type="ECO:0000259" key="1">
    <source>
        <dbReference type="Pfam" id="PF26408"/>
    </source>
</evidence>
<reference evidence="2 3" key="1">
    <citation type="submission" date="2019-02" db="EMBL/GenBank/DDBJ databases">
        <title>Genome analysis provides insights into bioremediation potentialities and Haloocin production by Natrinema altunense strain 4.1R isolated from Chott Douz in Tunisian desert.</title>
        <authorList>
            <person name="Najjari A."/>
            <person name="Youssef N."/>
            <person name="Ben Dhia O."/>
            <person name="Ferjani R."/>
            <person name="El Hidri D."/>
            <person name="Ouzari H.I."/>
            <person name="Cherif A."/>
        </authorList>
    </citation>
    <scope>NUCLEOTIDE SEQUENCE [LARGE SCALE GENOMIC DNA]</scope>
    <source>
        <strain evidence="2 3">4.1R</strain>
    </source>
</reference>
<sequence>MTRPATDRDDGVSAQRKATLFCWECDHSSPVDGDWSVEPRGRCVAYVCPECETTLTKRPRSIEPSRDRAATGPLAAWQRTVRASAMLWRASVDVGVSSLAAFVGVEATAGIQGRPHP</sequence>
<evidence type="ECO:0000313" key="3">
    <source>
        <dbReference type="Proteomes" id="UP000292704"/>
    </source>
</evidence>
<dbReference type="Pfam" id="PF26408">
    <property type="entry name" value="DUF8106"/>
    <property type="match status" value="1"/>
</dbReference>
<gene>
    <name evidence="2" type="ORF">ELS17_15950</name>
</gene>
<proteinExistence type="predicted"/>
<accession>A0A482XYR1</accession>
<dbReference type="EMBL" id="SHMR01000007">
    <property type="protein sequence ID" value="RZH67233.1"/>
    <property type="molecule type" value="Genomic_DNA"/>
</dbReference>
<dbReference type="OrthoDB" id="209680at2157"/>
<organism evidence="2 3">
    <name type="scientific">Natrinema altunense</name>
    <dbReference type="NCBI Taxonomy" id="222984"/>
    <lineage>
        <taxon>Archaea</taxon>
        <taxon>Methanobacteriati</taxon>
        <taxon>Methanobacteriota</taxon>
        <taxon>Stenosarchaea group</taxon>
        <taxon>Halobacteria</taxon>
        <taxon>Halobacteriales</taxon>
        <taxon>Natrialbaceae</taxon>
        <taxon>Natrinema</taxon>
    </lineage>
</organism>
<dbReference type="Proteomes" id="UP000292704">
    <property type="component" value="Unassembled WGS sequence"/>
</dbReference>
<dbReference type="AlphaFoldDB" id="A0A482XYR1"/>
<protein>
    <recommendedName>
        <fullName evidence="1">DUF8106 domain-containing protein</fullName>
    </recommendedName>
</protein>
<dbReference type="InterPro" id="IPR058419">
    <property type="entry name" value="DUF8106"/>
</dbReference>
<dbReference type="RefSeq" id="WP_130171455.1">
    <property type="nucleotide sequence ID" value="NZ_SHMR01000007.1"/>
</dbReference>
<dbReference type="STRING" id="222984.GCA_000731985_01788"/>
<evidence type="ECO:0000313" key="2">
    <source>
        <dbReference type="EMBL" id="RZH67233.1"/>
    </source>
</evidence>
<comment type="caution">
    <text evidence="2">The sequence shown here is derived from an EMBL/GenBank/DDBJ whole genome shotgun (WGS) entry which is preliminary data.</text>
</comment>
<feature type="domain" description="DUF8106" evidence="1">
    <location>
        <begin position="16"/>
        <end position="58"/>
    </location>
</feature>
<name>A0A482XYR1_9EURY</name>